<feature type="domain" description="Type I restriction enzyme R protein N-terminal" evidence="1">
    <location>
        <begin position="55"/>
        <end position="157"/>
    </location>
</feature>
<accession>A0A511NIT0</accession>
<evidence type="ECO:0000313" key="3">
    <source>
        <dbReference type="Proteomes" id="UP000321245"/>
    </source>
</evidence>
<reference evidence="2 3" key="1">
    <citation type="submission" date="2019-07" db="EMBL/GenBank/DDBJ databases">
        <title>Whole genome shotgun sequence of Empedobacter brevis NBRC 14943.</title>
        <authorList>
            <person name="Hosoyama A."/>
            <person name="Uohara A."/>
            <person name="Ohji S."/>
            <person name="Ichikawa N."/>
        </authorList>
    </citation>
    <scope>NUCLEOTIDE SEQUENCE [LARGE SCALE GENOMIC DNA]</scope>
    <source>
        <strain evidence="2 3">NBRC 14943</strain>
    </source>
</reference>
<dbReference type="AlphaFoldDB" id="A0A511NIT0"/>
<dbReference type="Pfam" id="PF13588">
    <property type="entry name" value="HSDR_N_2"/>
    <property type="match status" value="1"/>
</dbReference>
<comment type="caution">
    <text evidence="2">The sequence shown here is derived from an EMBL/GenBank/DDBJ whole genome shotgun (WGS) entry which is preliminary data.</text>
</comment>
<gene>
    <name evidence="2" type="ORF">EB1_24360</name>
</gene>
<dbReference type="Gene3D" id="3.90.1570.30">
    <property type="match status" value="1"/>
</dbReference>
<protein>
    <recommendedName>
        <fullName evidence="1">Type I restriction enzyme R protein N-terminal domain-containing protein</fullName>
    </recommendedName>
</protein>
<dbReference type="EMBL" id="BJXC01000018">
    <property type="protein sequence ID" value="GEM52646.1"/>
    <property type="molecule type" value="Genomic_DNA"/>
</dbReference>
<evidence type="ECO:0000259" key="1">
    <source>
        <dbReference type="Pfam" id="PF13588"/>
    </source>
</evidence>
<dbReference type="InterPro" id="IPR017035">
    <property type="entry name" value="UCP035009_HsdR_All3000-type"/>
</dbReference>
<dbReference type="PIRSF" id="PIRSF035009">
    <property type="entry name" value="UCP035009_HSDR_N"/>
    <property type="match status" value="1"/>
</dbReference>
<dbReference type="InterPro" id="IPR029464">
    <property type="entry name" value="HSDR_N"/>
</dbReference>
<organism evidence="2 3">
    <name type="scientific">Empedobacter brevis NBRC 14943 = ATCC 43319</name>
    <dbReference type="NCBI Taxonomy" id="1218108"/>
    <lineage>
        <taxon>Bacteria</taxon>
        <taxon>Pseudomonadati</taxon>
        <taxon>Bacteroidota</taxon>
        <taxon>Flavobacteriia</taxon>
        <taxon>Flavobacteriales</taxon>
        <taxon>Weeksellaceae</taxon>
        <taxon>Empedobacter</taxon>
    </lineage>
</organism>
<proteinExistence type="predicted"/>
<name>A0A511NIT0_9FLAO</name>
<sequence length="383" mass="44678">MYNQIISTLITVLRKDNQINTSKFNKKTLHFMDFKDLIKKIGERVETLKTQVNTEEATKNAFIMPFIKELGYDVFNPFEVVPEFTADLGIKQGEKIDYAIMQDNEPIILIECKHHTTSLSINNASQLFRYFHTTKAKFAILTNGIEYKFFTDLVEQNKMDEKPFFSFDITQIKDNQIEELRKFHKSQFDFEKIVNTASDLKYTNELKVLINEELNNPTPDFVKHFAKQIYPSIITQKVLDQFTILVKNSFNQHFSEIVTNRLQTALNKETTNQEVEIEDDVDSKVFTTQIELDGFSIVKAISTAVAPSEKIHYRDAQSYFAILFDDNNRKPICRLYFTDKRLQIGVFDENKSETKTELTKVDDIYSLSDSIKNTVKLYNEMDN</sequence>
<keyword evidence="3" id="KW-1185">Reference proteome</keyword>
<dbReference type="Proteomes" id="UP000321245">
    <property type="component" value="Unassembled WGS sequence"/>
</dbReference>
<evidence type="ECO:0000313" key="2">
    <source>
        <dbReference type="EMBL" id="GEM52646.1"/>
    </source>
</evidence>